<feature type="compositionally biased region" description="Basic and acidic residues" evidence="1">
    <location>
        <begin position="140"/>
        <end position="159"/>
    </location>
</feature>
<dbReference type="OrthoDB" id="799522at2"/>
<evidence type="ECO:0000256" key="2">
    <source>
        <dbReference type="SAM" id="SignalP"/>
    </source>
</evidence>
<sequence length="159" mass="18488">MKKLLLVTLIFIGALSTQKASAQINVSINIGAQPAWAPVGYNHVDYYYLPDINSYYDVANAQYVYLSGRRWYHARTLPARYRNYNIYNSYKVVVNRRTPYRTNRVDIRDYSKYKGHHSQPMIRDSKDAKYYQNNGHGHAYGHDKGKEHGKGNGHDNGRR</sequence>
<evidence type="ECO:0000313" key="4">
    <source>
        <dbReference type="Proteomes" id="UP000266118"/>
    </source>
</evidence>
<evidence type="ECO:0008006" key="5">
    <source>
        <dbReference type="Google" id="ProtNLM"/>
    </source>
</evidence>
<reference evidence="3 4" key="1">
    <citation type="submission" date="2018-09" db="EMBL/GenBank/DDBJ databases">
        <title>Arachidicoccus sp. nov., a bacterium isolated from soil.</title>
        <authorList>
            <person name="Weon H.-Y."/>
            <person name="Kwon S.-W."/>
            <person name="Lee S.A."/>
        </authorList>
    </citation>
    <scope>NUCLEOTIDE SEQUENCE [LARGE SCALE GENOMIC DNA]</scope>
    <source>
        <strain evidence="3 4">KIS59-12</strain>
    </source>
</reference>
<accession>A0A386HU37</accession>
<gene>
    <name evidence="3" type="ORF">D6B99_15125</name>
</gene>
<feature type="chain" id="PRO_5017346344" description="DUF3300 domain-containing protein" evidence="2">
    <location>
        <begin position="23"/>
        <end position="159"/>
    </location>
</feature>
<keyword evidence="2" id="KW-0732">Signal</keyword>
<dbReference type="RefSeq" id="WP_119989945.1">
    <property type="nucleotide sequence ID" value="NZ_CP032489.1"/>
</dbReference>
<organism evidence="3 4">
    <name type="scientific">Arachidicoccus soli</name>
    <dbReference type="NCBI Taxonomy" id="2341117"/>
    <lineage>
        <taxon>Bacteria</taxon>
        <taxon>Pseudomonadati</taxon>
        <taxon>Bacteroidota</taxon>
        <taxon>Chitinophagia</taxon>
        <taxon>Chitinophagales</taxon>
        <taxon>Chitinophagaceae</taxon>
        <taxon>Arachidicoccus</taxon>
    </lineage>
</organism>
<feature type="signal peptide" evidence="2">
    <location>
        <begin position="1"/>
        <end position="22"/>
    </location>
</feature>
<proteinExistence type="predicted"/>
<evidence type="ECO:0000313" key="3">
    <source>
        <dbReference type="EMBL" id="AYD48824.1"/>
    </source>
</evidence>
<dbReference type="EMBL" id="CP032489">
    <property type="protein sequence ID" value="AYD48824.1"/>
    <property type="molecule type" value="Genomic_DNA"/>
</dbReference>
<evidence type="ECO:0000256" key="1">
    <source>
        <dbReference type="SAM" id="MobiDB-lite"/>
    </source>
</evidence>
<dbReference type="Proteomes" id="UP000266118">
    <property type="component" value="Chromosome"/>
</dbReference>
<feature type="region of interest" description="Disordered" evidence="1">
    <location>
        <begin position="132"/>
        <end position="159"/>
    </location>
</feature>
<name>A0A386HU37_9BACT</name>
<dbReference type="AlphaFoldDB" id="A0A386HU37"/>
<dbReference type="KEGG" id="ark:D6B99_15125"/>
<protein>
    <recommendedName>
        <fullName evidence="5">DUF3300 domain-containing protein</fullName>
    </recommendedName>
</protein>
<keyword evidence="4" id="KW-1185">Reference proteome</keyword>